<dbReference type="AlphaFoldDB" id="A0A7J8W4I0"/>
<dbReference type="InterPro" id="IPR002156">
    <property type="entry name" value="RNaseH_domain"/>
</dbReference>
<sequence>MANTRPFHALSYAGTCVYLNTDGAVQTNTGLSTAGGMIRDETGKWILGYNRFLGKSSVFVA</sequence>
<protein>
    <recommendedName>
        <fullName evidence="1">RNase H type-1 domain-containing protein</fullName>
    </recommendedName>
</protein>
<name>A0A7J8W4I0_9ROSI</name>
<evidence type="ECO:0000313" key="2">
    <source>
        <dbReference type="EMBL" id="MBA0669802.1"/>
    </source>
</evidence>
<organism evidence="2 3">
    <name type="scientific">Gossypium klotzschianum</name>
    <dbReference type="NCBI Taxonomy" id="34286"/>
    <lineage>
        <taxon>Eukaryota</taxon>
        <taxon>Viridiplantae</taxon>
        <taxon>Streptophyta</taxon>
        <taxon>Embryophyta</taxon>
        <taxon>Tracheophyta</taxon>
        <taxon>Spermatophyta</taxon>
        <taxon>Magnoliopsida</taxon>
        <taxon>eudicotyledons</taxon>
        <taxon>Gunneridae</taxon>
        <taxon>Pentapetalae</taxon>
        <taxon>rosids</taxon>
        <taxon>malvids</taxon>
        <taxon>Malvales</taxon>
        <taxon>Malvaceae</taxon>
        <taxon>Malvoideae</taxon>
        <taxon>Gossypium</taxon>
    </lineage>
</organism>
<reference evidence="2 3" key="1">
    <citation type="journal article" date="2019" name="Genome Biol. Evol.">
        <title>Insights into the evolution of the New World diploid cottons (Gossypium, subgenus Houzingenia) based on genome sequencing.</title>
        <authorList>
            <person name="Grover C.E."/>
            <person name="Arick M.A. 2nd"/>
            <person name="Thrash A."/>
            <person name="Conover J.L."/>
            <person name="Sanders W.S."/>
            <person name="Peterson D.G."/>
            <person name="Frelichowski J.E."/>
            <person name="Scheffler J.A."/>
            <person name="Scheffler B.E."/>
            <person name="Wendel J.F."/>
        </authorList>
    </citation>
    <scope>NUCLEOTIDE SEQUENCE [LARGE SCALE GENOMIC DNA]</scope>
    <source>
        <strain evidence="2">57</strain>
        <tissue evidence="2">Leaf</tissue>
    </source>
</reference>
<gene>
    <name evidence="2" type="ORF">Goklo_025297</name>
</gene>
<proteinExistence type="predicted"/>
<dbReference type="OrthoDB" id="977970at2759"/>
<evidence type="ECO:0000313" key="3">
    <source>
        <dbReference type="Proteomes" id="UP000593573"/>
    </source>
</evidence>
<dbReference type="EMBL" id="JABFAB010229794">
    <property type="protein sequence ID" value="MBA0669802.1"/>
    <property type="molecule type" value="Genomic_DNA"/>
</dbReference>
<feature type="domain" description="RNase H type-1" evidence="1">
    <location>
        <begin position="20"/>
        <end position="61"/>
    </location>
</feature>
<dbReference type="Proteomes" id="UP000593573">
    <property type="component" value="Unassembled WGS sequence"/>
</dbReference>
<dbReference type="GO" id="GO:0004523">
    <property type="term" value="F:RNA-DNA hybrid ribonuclease activity"/>
    <property type="evidence" value="ECO:0007669"/>
    <property type="project" value="InterPro"/>
</dbReference>
<feature type="non-terminal residue" evidence="2">
    <location>
        <position position="61"/>
    </location>
</feature>
<comment type="caution">
    <text evidence="2">The sequence shown here is derived from an EMBL/GenBank/DDBJ whole genome shotgun (WGS) entry which is preliminary data.</text>
</comment>
<accession>A0A7J8W4I0</accession>
<keyword evidence="3" id="KW-1185">Reference proteome</keyword>
<dbReference type="Pfam" id="PF13456">
    <property type="entry name" value="RVT_3"/>
    <property type="match status" value="1"/>
</dbReference>
<evidence type="ECO:0000259" key="1">
    <source>
        <dbReference type="Pfam" id="PF13456"/>
    </source>
</evidence>
<dbReference type="GO" id="GO:0003676">
    <property type="term" value="F:nucleic acid binding"/>
    <property type="evidence" value="ECO:0007669"/>
    <property type="project" value="InterPro"/>
</dbReference>